<comment type="caution">
    <text evidence="8">The sequence shown here is derived from an EMBL/GenBank/DDBJ whole genome shotgun (WGS) entry which is preliminary data.</text>
</comment>
<evidence type="ECO:0000256" key="3">
    <source>
        <dbReference type="ARBA" id="ARBA00022748"/>
    </source>
</evidence>
<dbReference type="InterPro" id="IPR013766">
    <property type="entry name" value="Thioredoxin_domain"/>
</dbReference>
<sequence length="449" mass="51456">MKKGTHQGIGLCMVIGMMLSLHFSLLAQDIAKAHPHYTQTNKHKGIRELTIGDKVPDIEFTLLNSPFKTVRLSDYKGKLVILDFWATWCGTCIRQFHKLDSLREELKGEVEILLVNSKQTGDDEGKILQLFERRKNRNGQKYSLPTAVYDSIASQLFPHNIVPHYVWIGQDQRVIGITDYVSPVDVQSALKSELVMAPVKKDYEYDFKKPLFLGNNGGPERNVQYRSYLTGYLDGIPGVTGIQTDSDKMVTRIYCTNIPILGLYKFAYPELINIPANRIILNVDNKSKYSNEDFDSFIVWKYRNTYSYELMLPAMPMKKAMKFMRADLDRYFGLSVKTEKQMMKTFVLSFSGDAKKSLSKGGQMNTNIYGGDRPVVLQNCPIGILVNYLNDNKIFKHPVIDETNIQFTVDMTFPDRLTNFNSFVETLKMYGFQLKEQIKELEVAIITDK</sequence>
<dbReference type="GO" id="GO:0017004">
    <property type="term" value="P:cytochrome complex assembly"/>
    <property type="evidence" value="ECO:0007669"/>
    <property type="project" value="UniProtKB-KW"/>
</dbReference>
<dbReference type="EMBL" id="JAPCXC010000152">
    <property type="protein sequence ID" value="KAJ1604387.1"/>
    <property type="molecule type" value="Genomic_DNA"/>
</dbReference>
<evidence type="ECO:0000256" key="2">
    <source>
        <dbReference type="ARBA" id="ARBA00010505"/>
    </source>
</evidence>
<keyword evidence="6" id="KW-0732">Signal</keyword>
<dbReference type="Proteomes" id="UP001067231">
    <property type="component" value="Unassembled WGS sequence"/>
</dbReference>
<evidence type="ECO:0000313" key="8">
    <source>
        <dbReference type="EMBL" id="KAJ1604387.1"/>
    </source>
</evidence>
<feature type="domain" description="Thioredoxin" evidence="7">
    <location>
        <begin position="49"/>
        <end position="195"/>
    </location>
</feature>
<keyword evidence="3" id="KW-0201">Cytochrome c-type biogenesis</keyword>
<dbReference type="InterPro" id="IPR013740">
    <property type="entry name" value="Redoxin"/>
</dbReference>
<keyword evidence="5" id="KW-0676">Redox-active center</keyword>
<gene>
    <name evidence="8" type="ORF">OJ253_3711</name>
</gene>
<dbReference type="CDD" id="cd02966">
    <property type="entry name" value="TlpA_like_family"/>
    <property type="match status" value="1"/>
</dbReference>
<feature type="chain" id="PRO_5038372469" description="Thioredoxin domain-containing protein" evidence="6">
    <location>
        <begin position="28"/>
        <end position="449"/>
    </location>
</feature>
<evidence type="ECO:0000256" key="1">
    <source>
        <dbReference type="ARBA" id="ARBA00004196"/>
    </source>
</evidence>
<keyword evidence="4" id="KW-1015">Disulfide bond</keyword>
<dbReference type="InterPro" id="IPR036249">
    <property type="entry name" value="Thioredoxin-like_sf"/>
</dbReference>
<reference evidence="8" key="1">
    <citation type="submission" date="2022-10" db="EMBL/GenBank/DDBJ databases">
        <title>Adaptive evolution leads to modifications in subtelomeric GC content in a zoonotic Cryptosporidium species.</title>
        <authorList>
            <person name="Li J."/>
            <person name="Feng Y."/>
            <person name="Xiao L."/>
        </authorList>
    </citation>
    <scope>NUCLEOTIDE SEQUENCE</scope>
    <source>
        <strain evidence="8">33844</strain>
    </source>
</reference>
<name>A0A9D5DE45_9CRYT</name>
<dbReference type="SUPFAM" id="SSF52833">
    <property type="entry name" value="Thioredoxin-like"/>
    <property type="match status" value="1"/>
</dbReference>
<comment type="subcellular location">
    <subcellularLocation>
        <location evidence="1">Cell envelope</location>
    </subcellularLocation>
</comment>
<dbReference type="Pfam" id="PF08534">
    <property type="entry name" value="Redoxin"/>
    <property type="match status" value="1"/>
</dbReference>
<proteinExistence type="inferred from homology"/>
<evidence type="ECO:0000256" key="6">
    <source>
        <dbReference type="SAM" id="SignalP"/>
    </source>
</evidence>
<evidence type="ECO:0000259" key="7">
    <source>
        <dbReference type="PROSITE" id="PS51352"/>
    </source>
</evidence>
<organism evidence="8">
    <name type="scientific">Cryptosporidium canis</name>
    <dbReference type="NCBI Taxonomy" id="195482"/>
    <lineage>
        <taxon>Eukaryota</taxon>
        <taxon>Sar</taxon>
        <taxon>Alveolata</taxon>
        <taxon>Apicomplexa</taxon>
        <taxon>Conoidasida</taxon>
        <taxon>Coccidia</taxon>
        <taxon>Eucoccidiorida</taxon>
        <taxon>Eimeriorina</taxon>
        <taxon>Cryptosporidiidae</taxon>
        <taxon>Cryptosporidium</taxon>
    </lineage>
</organism>
<protein>
    <recommendedName>
        <fullName evidence="7">Thioredoxin domain-containing protein</fullName>
    </recommendedName>
</protein>
<dbReference type="GO" id="GO:0016491">
    <property type="term" value="F:oxidoreductase activity"/>
    <property type="evidence" value="ECO:0007669"/>
    <property type="project" value="InterPro"/>
</dbReference>
<dbReference type="PANTHER" id="PTHR42852">
    <property type="entry name" value="THIOL:DISULFIDE INTERCHANGE PROTEIN DSBE"/>
    <property type="match status" value="1"/>
</dbReference>
<dbReference type="InterPro" id="IPR050553">
    <property type="entry name" value="Thioredoxin_ResA/DsbE_sf"/>
</dbReference>
<dbReference type="PROSITE" id="PS51352">
    <property type="entry name" value="THIOREDOXIN_2"/>
    <property type="match status" value="1"/>
</dbReference>
<dbReference type="OrthoDB" id="10263751at2759"/>
<evidence type="ECO:0000256" key="4">
    <source>
        <dbReference type="ARBA" id="ARBA00023157"/>
    </source>
</evidence>
<dbReference type="PANTHER" id="PTHR42852:SF6">
    <property type="entry name" value="THIOL:DISULFIDE INTERCHANGE PROTEIN DSBE"/>
    <property type="match status" value="1"/>
</dbReference>
<comment type="similarity">
    <text evidence="2">Belongs to the peroxiredoxin family. Prx5 subfamily.</text>
</comment>
<dbReference type="Gene3D" id="3.40.30.10">
    <property type="entry name" value="Glutaredoxin"/>
    <property type="match status" value="1"/>
</dbReference>
<accession>A0A9D5DE45</accession>
<dbReference type="AlphaFoldDB" id="A0A9D5DE45"/>
<feature type="signal peptide" evidence="6">
    <location>
        <begin position="1"/>
        <end position="27"/>
    </location>
</feature>
<evidence type="ECO:0000256" key="5">
    <source>
        <dbReference type="ARBA" id="ARBA00023284"/>
    </source>
</evidence>